<feature type="domain" description="FAD-binding" evidence="6">
    <location>
        <begin position="15"/>
        <end position="346"/>
    </location>
</feature>
<dbReference type="SUPFAM" id="SSF51905">
    <property type="entry name" value="FAD/NAD(P)-binding domain"/>
    <property type="match status" value="1"/>
</dbReference>
<dbReference type="GeneID" id="19268628"/>
<evidence type="ECO:0000256" key="1">
    <source>
        <dbReference type="ARBA" id="ARBA00005179"/>
    </source>
</evidence>
<evidence type="ECO:0000313" key="8">
    <source>
        <dbReference type="Proteomes" id="UP000030651"/>
    </source>
</evidence>
<evidence type="ECO:0000313" key="7">
    <source>
        <dbReference type="EMBL" id="ETS85590.1"/>
    </source>
</evidence>
<dbReference type="InterPro" id="IPR002938">
    <property type="entry name" value="FAD-bd"/>
</dbReference>
<dbReference type="OMA" id="WHFDYEG"/>
<dbReference type="GO" id="GO:0016491">
    <property type="term" value="F:oxidoreductase activity"/>
    <property type="evidence" value="ECO:0007669"/>
    <property type="project" value="UniProtKB-KW"/>
</dbReference>
<dbReference type="GO" id="GO:0044550">
    <property type="term" value="P:secondary metabolite biosynthetic process"/>
    <property type="evidence" value="ECO:0007669"/>
    <property type="project" value="TreeGrafter"/>
</dbReference>
<comment type="similarity">
    <text evidence="2">Belongs to the paxM FAD-dependent monooxygenase family.</text>
</comment>
<dbReference type="InParanoid" id="W3XHT8"/>
<dbReference type="InterPro" id="IPR051104">
    <property type="entry name" value="FAD_monoxygenase"/>
</dbReference>
<dbReference type="InterPro" id="IPR036188">
    <property type="entry name" value="FAD/NAD-bd_sf"/>
</dbReference>
<evidence type="ECO:0000256" key="4">
    <source>
        <dbReference type="ARBA" id="ARBA00022827"/>
    </source>
</evidence>
<dbReference type="AlphaFoldDB" id="W3XHT8"/>
<dbReference type="eggNOG" id="KOG2614">
    <property type="taxonomic scope" value="Eukaryota"/>
</dbReference>
<dbReference type="OrthoDB" id="417877at2759"/>
<dbReference type="Pfam" id="PF01494">
    <property type="entry name" value="FAD_binding_3"/>
    <property type="match status" value="1"/>
</dbReference>
<dbReference type="Proteomes" id="UP000030651">
    <property type="component" value="Unassembled WGS sequence"/>
</dbReference>
<evidence type="ECO:0000256" key="3">
    <source>
        <dbReference type="ARBA" id="ARBA00022630"/>
    </source>
</evidence>
<evidence type="ECO:0000259" key="6">
    <source>
        <dbReference type="Pfam" id="PF01494"/>
    </source>
</evidence>
<keyword evidence="5" id="KW-0560">Oxidoreductase</keyword>
<dbReference type="GO" id="GO:0071949">
    <property type="term" value="F:FAD binding"/>
    <property type="evidence" value="ECO:0007669"/>
    <property type="project" value="InterPro"/>
</dbReference>
<dbReference type="PANTHER" id="PTHR46720">
    <property type="entry name" value="HYDROXYLASE, PUTATIVE (AFU_ORTHOLOGUE AFUA_3G01460)-RELATED"/>
    <property type="match status" value="1"/>
</dbReference>
<comment type="pathway">
    <text evidence="1">Secondary metabolite biosynthesis.</text>
</comment>
<reference evidence="8" key="1">
    <citation type="journal article" date="2015" name="BMC Genomics">
        <title>Genomic and transcriptomic analysis of the endophytic fungus Pestalotiopsis fici reveals its lifestyle and high potential for synthesis of natural products.</title>
        <authorList>
            <person name="Wang X."/>
            <person name="Zhang X."/>
            <person name="Liu L."/>
            <person name="Xiang M."/>
            <person name="Wang W."/>
            <person name="Sun X."/>
            <person name="Che Y."/>
            <person name="Guo L."/>
            <person name="Liu G."/>
            <person name="Guo L."/>
            <person name="Wang C."/>
            <person name="Yin W.B."/>
            <person name="Stadler M."/>
            <person name="Zhang X."/>
            <person name="Liu X."/>
        </authorList>
    </citation>
    <scope>NUCLEOTIDE SEQUENCE [LARGE SCALE GENOMIC DNA]</scope>
    <source>
        <strain evidence="8">W106-1 / CGMCC3.15140</strain>
    </source>
</reference>
<organism evidence="7 8">
    <name type="scientific">Pestalotiopsis fici (strain W106-1 / CGMCC3.15140)</name>
    <dbReference type="NCBI Taxonomy" id="1229662"/>
    <lineage>
        <taxon>Eukaryota</taxon>
        <taxon>Fungi</taxon>
        <taxon>Dikarya</taxon>
        <taxon>Ascomycota</taxon>
        <taxon>Pezizomycotina</taxon>
        <taxon>Sordariomycetes</taxon>
        <taxon>Xylariomycetidae</taxon>
        <taxon>Amphisphaeriales</taxon>
        <taxon>Sporocadaceae</taxon>
        <taxon>Pestalotiopsis</taxon>
    </lineage>
</organism>
<keyword evidence="4" id="KW-0274">FAD</keyword>
<dbReference type="KEGG" id="pfy:PFICI_03615"/>
<dbReference type="RefSeq" id="XP_007830387.1">
    <property type="nucleotide sequence ID" value="XM_007832196.1"/>
</dbReference>
<keyword evidence="8" id="KW-1185">Reference proteome</keyword>
<dbReference type="EMBL" id="KI912110">
    <property type="protein sequence ID" value="ETS85590.1"/>
    <property type="molecule type" value="Genomic_DNA"/>
</dbReference>
<dbReference type="Gene3D" id="3.50.50.60">
    <property type="entry name" value="FAD/NAD(P)-binding domain"/>
    <property type="match status" value="1"/>
</dbReference>
<gene>
    <name evidence="7" type="ORF">PFICI_03615</name>
</gene>
<dbReference type="PRINTS" id="PR00420">
    <property type="entry name" value="RNGMNOXGNASE"/>
</dbReference>
<dbReference type="PANTHER" id="PTHR46720:SF3">
    <property type="entry name" value="FAD-BINDING DOMAIN-CONTAINING PROTEIN-RELATED"/>
    <property type="match status" value="1"/>
</dbReference>
<dbReference type="HOGENOM" id="CLU_009665_6_3_1"/>
<dbReference type="SUPFAM" id="SSF54373">
    <property type="entry name" value="FAD-linked reductases, C-terminal domain"/>
    <property type="match status" value="1"/>
</dbReference>
<evidence type="ECO:0000256" key="5">
    <source>
        <dbReference type="ARBA" id="ARBA00023002"/>
    </source>
</evidence>
<dbReference type="STRING" id="1229662.W3XHT8"/>
<proteinExistence type="inferred from homology"/>
<sequence>MSSSKSTSHQEQPLEVVVIGAGVIGIQVALGLAKRNIAVTLYDQASELKEISAGFGFTDNVVGCMRFLEPRLAGAVDTAGPPAEGSQRWVDGMTKEDIRAMRYEDVPGIKMAGEVDLHYCHRGQLLHEMVKLFPKHQIQLGKRLETIEGLDGDSKAVLRFVDGTMAQADIVIGCDGINSRVRRVVAAPESPSAYSHYAHESAFRCLVDYKSAHAALGQLAEEQVMFIGDNANIITYPVGERQSLNVAAFVKDDQDWPQGRKHAISVNKEEVVEAYSDFGPAVQALIQLLPDRVSRWAIFDTLDHPLASFVNGRIAVAGDAAHGSTPHHGAGAAMGIEDAAILVALIERVNTLTESDRSTVPVLECVTEALKIYDSVRRERAQWLVESSRLQGQIVKFLNPDIGRDFEKLQAHTRMRMSKIQTYDWHDVMINAVTDLENRFGKYEDL</sequence>
<accession>W3XHT8</accession>
<keyword evidence="3" id="KW-0285">Flavoprotein</keyword>
<protein>
    <recommendedName>
        <fullName evidence="6">FAD-binding domain-containing protein</fullName>
    </recommendedName>
</protein>
<evidence type="ECO:0000256" key="2">
    <source>
        <dbReference type="ARBA" id="ARBA00007992"/>
    </source>
</evidence>
<name>W3XHT8_PESFW</name>